<organism evidence="7 8">
    <name type="scientific">Paraburkholderia fungorum</name>
    <dbReference type="NCBI Taxonomy" id="134537"/>
    <lineage>
        <taxon>Bacteria</taxon>
        <taxon>Pseudomonadati</taxon>
        <taxon>Pseudomonadota</taxon>
        <taxon>Betaproteobacteria</taxon>
        <taxon>Burkholderiales</taxon>
        <taxon>Burkholderiaceae</taxon>
        <taxon>Paraburkholderia</taxon>
    </lineage>
</organism>
<keyword evidence="5 7" id="KW-0067">ATP-binding</keyword>
<dbReference type="InterPro" id="IPR008995">
    <property type="entry name" value="Mo/tungstate-bd_C_term_dom"/>
</dbReference>
<evidence type="ECO:0000259" key="6">
    <source>
        <dbReference type="PROSITE" id="PS50893"/>
    </source>
</evidence>
<evidence type="ECO:0000313" key="7">
    <source>
        <dbReference type="EMBL" id="SDR53880.1"/>
    </source>
</evidence>
<keyword evidence="3" id="KW-0472">Membrane</keyword>
<dbReference type="InterPro" id="IPR003439">
    <property type="entry name" value="ABC_transporter-like_ATP-bd"/>
</dbReference>
<dbReference type="OrthoDB" id="5298774at2"/>
<gene>
    <name evidence="7" type="ORF">SAMN05443245_7295</name>
</gene>
<dbReference type="Pfam" id="PF08402">
    <property type="entry name" value="TOBE_2"/>
    <property type="match status" value="1"/>
</dbReference>
<dbReference type="PROSITE" id="PS00211">
    <property type="entry name" value="ABC_TRANSPORTER_1"/>
    <property type="match status" value="1"/>
</dbReference>
<protein>
    <submittedName>
        <fullName evidence="7">Iron(III) transport system ATP-binding protein</fullName>
    </submittedName>
</protein>
<feature type="domain" description="ABC transporter" evidence="6">
    <location>
        <begin position="4"/>
        <end position="238"/>
    </location>
</feature>
<dbReference type="SUPFAM" id="SSF50331">
    <property type="entry name" value="MOP-like"/>
    <property type="match status" value="1"/>
</dbReference>
<keyword evidence="1" id="KW-0813">Transport</keyword>
<accession>A0A1H1JVP6</accession>
<name>A0A1H1JVP6_9BURK</name>
<dbReference type="Pfam" id="PF00005">
    <property type="entry name" value="ABC_tran"/>
    <property type="match status" value="1"/>
</dbReference>
<dbReference type="InterPro" id="IPR027417">
    <property type="entry name" value="P-loop_NTPase"/>
</dbReference>
<dbReference type="PANTHER" id="PTHR42781">
    <property type="entry name" value="SPERMIDINE/PUTRESCINE IMPORT ATP-BINDING PROTEIN POTA"/>
    <property type="match status" value="1"/>
</dbReference>
<dbReference type="EMBL" id="FNKP01000004">
    <property type="protein sequence ID" value="SDR53880.1"/>
    <property type="molecule type" value="Genomic_DNA"/>
</dbReference>
<dbReference type="RefSeq" id="WP_074773740.1">
    <property type="nucleotide sequence ID" value="NZ_FNKP01000004.1"/>
</dbReference>
<proteinExistence type="predicted"/>
<dbReference type="Gene3D" id="3.40.50.300">
    <property type="entry name" value="P-loop containing nucleotide triphosphate hydrolases"/>
    <property type="match status" value="1"/>
</dbReference>
<evidence type="ECO:0000256" key="3">
    <source>
        <dbReference type="ARBA" id="ARBA00022519"/>
    </source>
</evidence>
<dbReference type="InterPro" id="IPR003593">
    <property type="entry name" value="AAA+_ATPase"/>
</dbReference>
<reference evidence="8" key="1">
    <citation type="submission" date="2016-10" db="EMBL/GenBank/DDBJ databases">
        <authorList>
            <person name="Varghese N."/>
        </authorList>
    </citation>
    <scope>NUCLEOTIDE SEQUENCE [LARGE SCALE GENOMIC DNA]</scope>
    <source>
        <strain evidence="8">GAS106B</strain>
    </source>
</reference>
<dbReference type="SMART" id="SM00382">
    <property type="entry name" value="AAA"/>
    <property type="match status" value="1"/>
</dbReference>
<dbReference type="FunFam" id="3.40.50.300:FF:000042">
    <property type="entry name" value="Maltose/maltodextrin ABC transporter, ATP-binding protein"/>
    <property type="match status" value="1"/>
</dbReference>
<dbReference type="GO" id="GO:0005524">
    <property type="term" value="F:ATP binding"/>
    <property type="evidence" value="ECO:0007669"/>
    <property type="project" value="UniProtKB-KW"/>
</dbReference>
<dbReference type="InterPro" id="IPR017871">
    <property type="entry name" value="ABC_transporter-like_CS"/>
</dbReference>
<dbReference type="InterPro" id="IPR050093">
    <property type="entry name" value="ABC_SmlMolc_Importer"/>
</dbReference>
<keyword evidence="8" id="KW-1185">Reference proteome</keyword>
<sequence length="357" mass="39222">MKSIRIKGLRKQYETYTALAGIDLDVEQGELLALLGPSGCGKSTTLQLLAGFDQPTSGEIWIGDKKLSAPGQVVPPERRNISLVFQSYAVWPHKTVAENVAYGLEVRRTPARERDERLKQALDMVRLTALRDRYPSELSGGQQQRVALARALVIEPSVLLLDEPLSNLDAHLREEMRFEIRRVHDLLGLTTVYVTHDQSEALVTADKIAVLKNGVIQQLDTPQNVYERPSNSFVATFIGANNELPGTLTETGYLKVGEQILNAENRSTVGSGGDVCLCIRPSRVKLTEPSNTNGPNVLRGKVKRVAYLGECSDVVVDVVTGHSVRAFVPPKERLVPGQEVDVHLPVSECQILDATKS</sequence>
<dbReference type="SUPFAM" id="SSF52540">
    <property type="entry name" value="P-loop containing nucleoside triphosphate hydrolases"/>
    <property type="match status" value="1"/>
</dbReference>
<evidence type="ECO:0000256" key="5">
    <source>
        <dbReference type="ARBA" id="ARBA00022840"/>
    </source>
</evidence>
<dbReference type="PROSITE" id="PS50893">
    <property type="entry name" value="ABC_TRANSPORTER_2"/>
    <property type="match status" value="1"/>
</dbReference>
<evidence type="ECO:0000256" key="4">
    <source>
        <dbReference type="ARBA" id="ARBA00022741"/>
    </source>
</evidence>
<evidence type="ECO:0000256" key="1">
    <source>
        <dbReference type="ARBA" id="ARBA00022448"/>
    </source>
</evidence>
<dbReference type="PANTHER" id="PTHR42781:SF4">
    <property type="entry name" value="SPERMIDINE_PUTRESCINE IMPORT ATP-BINDING PROTEIN POTA"/>
    <property type="match status" value="1"/>
</dbReference>
<dbReference type="Gene3D" id="2.40.50.100">
    <property type="match status" value="1"/>
</dbReference>
<dbReference type="GO" id="GO:0140359">
    <property type="term" value="F:ABC-type transporter activity"/>
    <property type="evidence" value="ECO:0007669"/>
    <property type="project" value="UniProtKB-ARBA"/>
</dbReference>
<keyword evidence="4" id="KW-0547">Nucleotide-binding</keyword>
<dbReference type="Proteomes" id="UP000183487">
    <property type="component" value="Unassembled WGS sequence"/>
</dbReference>
<dbReference type="AlphaFoldDB" id="A0A1H1JVP6"/>
<evidence type="ECO:0000256" key="2">
    <source>
        <dbReference type="ARBA" id="ARBA00022475"/>
    </source>
</evidence>
<dbReference type="InterPro" id="IPR012340">
    <property type="entry name" value="NA-bd_OB-fold"/>
</dbReference>
<keyword evidence="2" id="KW-1003">Cell membrane</keyword>
<dbReference type="InterPro" id="IPR013611">
    <property type="entry name" value="Transp-assoc_OB_typ2"/>
</dbReference>
<dbReference type="Gene3D" id="2.40.50.140">
    <property type="entry name" value="Nucleic acid-binding proteins"/>
    <property type="match status" value="1"/>
</dbReference>
<dbReference type="GO" id="GO:0016887">
    <property type="term" value="F:ATP hydrolysis activity"/>
    <property type="evidence" value="ECO:0007669"/>
    <property type="project" value="InterPro"/>
</dbReference>
<keyword evidence="3" id="KW-0997">Cell inner membrane</keyword>
<evidence type="ECO:0000313" key="8">
    <source>
        <dbReference type="Proteomes" id="UP000183487"/>
    </source>
</evidence>
<dbReference type="GO" id="GO:0043190">
    <property type="term" value="C:ATP-binding cassette (ABC) transporter complex"/>
    <property type="evidence" value="ECO:0007669"/>
    <property type="project" value="InterPro"/>
</dbReference>